<feature type="domain" description="HTH tetR-type" evidence="7">
    <location>
        <begin position="1"/>
        <end position="61"/>
    </location>
</feature>
<dbReference type="Gene3D" id="1.10.357.10">
    <property type="entry name" value="Tetracycline Repressor, domain 2"/>
    <property type="match status" value="1"/>
</dbReference>
<evidence type="ECO:0000256" key="4">
    <source>
        <dbReference type="ARBA" id="ARBA00023163"/>
    </source>
</evidence>
<keyword evidence="4" id="KW-0804">Transcription</keyword>
<protein>
    <submittedName>
        <fullName evidence="8">TetR/AcrR family transcriptional regulator</fullName>
    </submittedName>
</protein>
<organism evidence="8 9">
    <name type="scientific">Actinomadura gamaensis</name>
    <dbReference type="NCBI Taxonomy" id="1763541"/>
    <lineage>
        <taxon>Bacteria</taxon>
        <taxon>Bacillati</taxon>
        <taxon>Actinomycetota</taxon>
        <taxon>Actinomycetes</taxon>
        <taxon>Streptosporangiales</taxon>
        <taxon>Thermomonosporaceae</taxon>
        <taxon>Actinomadura</taxon>
    </lineage>
</organism>
<dbReference type="PANTHER" id="PTHR30055">
    <property type="entry name" value="HTH-TYPE TRANSCRIPTIONAL REGULATOR RUTR"/>
    <property type="match status" value="1"/>
</dbReference>
<dbReference type="InterPro" id="IPR001647">
    <property type="entry name" value="HTH_TetR"/>
</dbReference>
<dbReference type="InterPro" id="IPR009057">
    <property type="entry name" value="Homeodomain-like_sf"/>
</dbReference>
<dbReference type="InterPro" id="IPR039538">
    <property type="entry name" value="BetI_C"/>
</dbReference>
<name>A0ABV9TVQ9_9ACTN</name>
<dbReference type="SUPFAM" id="SSF48498">
    <property type="entry name" value="Tetracyclin repressor-like, C-terminal domain"/>
    <property type="match status" value="1"/>
</dbReference>
<dbReference type="EMBL" id="JBHSIT010000002">
    <property type="protein sequence ID" value="MFC4907601.1"/>
    <property type="molecule type" value="Genomic_DNA"/>
</dbReference>
<feature type="DNA-binding region" description="H-T-H motif" evidence="5">
    <location>
        <begin position="24"/>
        <end position="43"/>
    </location>
</feature>
<dbReference type="Proteomes" id="UP001595872">
    <property type="component" value="Unassembled WGS sequence"/>
</dbReference>
<evidence type="ECO:0000256" key="5">
    <source>
        <dbReference type="PROSITE-ProRule" id="PRU00335"/>
    </source>
</evidence>
<dbReference type="Pfam" id="PF00440">
    <property type="entry name" value="TetR_N"/>
    <property type="match status" value="1"/>
</dbReference>
<evidence type="ECO:0000256" key="3">
    <source>
        <dbReference type="ARBA" id="ARBA00023125"/>
    </source>
</evidence>
<dbReference type="InterPro" id="IPR036271">
    <property type="entry name" value="Tet_transcr_reg_TetR-rel_C_sf"/>
</dbReference>
<keyword evidence="3 5" id="KW-0238">DNA-binding</keyword>
<dbReference type="RefSeq" id="WP_378253478.1">
    <property type="nucleotide sequence ID" value="NZ_JBHSIT010000002.1"/>
</dbReference>
<evidence type="ECO:0000259" key="7">
    <source>
        <dbReference type="PROSITE" id="PS50977"/>
    </source>
</evidence>
<dbReference type="PANTHER" id="PTHR30055:SF219">
    <property type="entry name" value="TRANSCRIPTIONAL REGULATORY PROTEIN"/>
    <property type="match status" value="1"/>
</dbReference>
<evidence type="ECO:0000256" key="1">
    <source>
        <dbReference type="ARBA" id="ARBA00022491"/>
    </source>
</evidence>
<evidence type="ECO:0000256" key="2">
    <source>
        <dbReference type="ARBA" id="ARBA00023015"/>
    </source>
</evidence>
<proteinExistence type="predicted"/>
<evidence type="ECO:0000313" key="8">
    <source>
        <dbReference type="EMBL" id="MFC4907601.1"/>
    </source>
</evidence>
<feature type="region of interest" description="Disordered" evidence="6">
    <location>
        <begin position="189"/>
        <end position="225"/>
    </location>
</feature>
<dbReference type="PROSITE" id="PS50977">
    <property type="entry name" value="HTH_TETR_2"/>
    <property type="match status" value="1"/>
</dbReference>
<dbReference type="InterPro" id="IPR050109">
    <property type="entry name" value="HTH-type_TetR-like_transc_reg"/>
</dbReference>
<keyword evidence="2" id="KW-0805">Transcription regulation</keyword>
<dbReference type="PRINTS" id="PR00455">
    <property type="entry name" value="HTHTETR"/>
</dbReference>
<keyword evidence="9" id="KW-1185">Reference proteome</keyword>
<reference evidence="9" key="1">
    <citation type="journal article" date="2019" name="Int. J. Syst. Evol. Microbiol.">
        <title>The Global Catalogue of Microorganisms (GCM) 10K type strain sequencing project: providing services to taxonomists for standard genome sequencing and annotation.</title>
        <authorList>
            <consortium name="The Broad Institute Genomics Platform"/>
            <consortium name="The Broad Institute Genome Sequencing Center for Infectious Disease"/>
            <person name="Wu L."/>
            <person name="Ma J."/>
        </authorList>
    </citation>
    <scope>NUCLEOTIDE SEQUENCE [LARGE SCALE GENOMIC DNA]</scope>
    <source>
        <strain evidence="9">KLKA75</strain>
    </source>
</reference>
<sequence>MGHREDLLAGAKRCLFEKGYARTTARDIVEASGANLASIGYHYGSKEALLNAAIMAAAEEWGHELEAALADVGDLPADPIGRFERTWTRVIELFERHRPLWSAQFDAITQLDHVPEVRRFFAEAQQRAQRGLVVLLMDGAELPEHTEAAVGQFYHALLSGAMTQWLIDPEHAPTGASLAEALRAVVESVGRSSSAPGGSSGSPDRSSGTPDRASGAAAGGSALAR</sequence>
<dbReference type="Pfam" id="PF13977">
    <property type="entry name" value="TetR_C_6"/>
    <property type="match status" value="1"/>
</dbReference>
<dbReference type="SUPFAM" id="SSF46689">
    <property type="entry name" value="Homeodomain-like"/>
    <property type="match status" value="1"/>
</dbReference>
<gene>
    <name evidence="8" type="ORF">ACFPCY_09740</name>
</gene>
<accession>A0ABV9TVQ9</accession>
<keyword evidence="1" id="KW-0678">Repressor</keyword>
<comment type="caution">
    <text evidence="8">The sequence shown here is derived from an EMBL/GenBank/DDBJ whole genome shotgun (WGS) entry which is preliminary data.</text>
</comment>
<evidence type="ECO:0000256" key="6">
    <source>
        <dbReference type="SAM" id="MobiDB-lite"/>
    </source>
</evidence>
<evidence type="ECO:0000313" key="9">
    <source>
        <dbReference type="Proteomes" id="UP001595872"/>
    </source>
</evidence>